<reference evidence="1 2" key="1">
    <citation type="submission" date="2015-07" db="EMBL/GenBank/DDBJ databases">
        <title>The genome of Melipona quadrifasciata.</title>
        <authorList>
            <person name="Pan H."/>
            <person name="Kapheim K."/>
        </authorList>
    </citation>
    <scope>NUCLEOTIDE SEQUENCE [LARGE SCALE GENOMIC DNA]</scope>
    <source>
        <strain evidence="1">0111107301</strain>
        <tissue evidence="1">Whole body</tissue>
    </source>
</reference>
<proteinExistence type="predicted"/>
<accession>A0A0M8ZST4</accession>
<protein>
    <submittedName>
        <fullName evidence="1">Uncharacterized protein</fullName>
    </submittedName>
</protein>
<organism evidence="1 2">
    <name type="scientific">Melipona quadrifasciata</name>
    <dbReference type="NCBI Taxonomy" id="166423"/>
    <lineage>
        <taxon>Eukaryota</taxon>
        <taxon>Metazoa</taxon>
        <taxon>Ecdysozoa</taxon>
        <taxon>Arthropoda</taxon>
        <taxon>Hexapoda</taxon>
        <taxon>Insecta</taxon>
        <taxon>Pterygota</taxon>
        <taxon>Neoptera</taxon>
        <taxon>Endopterygota</taxon>
        <taxon>Hymenoptera</taxon>
        <taxon>Apocrita</taxon>
        <taxon>Aculeata</taxon>
        <taxon>Apoidea</taxon>
        <taxon>Anthophila</taxon>
        <taxon>Apidae</taxon>
        <taxon>Melipona</taxon>
    </lineage>
</organism>
<dbReference type="Proteomes" id="UP000053105">
    <property type="component" value="Unassembled WGS sequence"/>
</dbReference>
<gene>
    <name evidence="1" type="ORF">WN51_05515</name>
</gene>
<dbReference type="EMBL" id="KQ435871">
    <property type="protein sequence ID" value="KOX70237.1"/>
    <property type="molecule type" value="Genomic_DNA"/>
</dbReference>
<evidence type="ECO:0000313" key="1">
    <source>
        <dbReference type="EMBL" id="KOX70237.1"/>
    </source>
</evidence>
<evidence type="ECO:0000313" key="2">
    <source>
        <dbReference type="Proteomes" id="UP000053105"/>
    </source>
</evidence>
<sequence>MAPTFPNTCETRAREITQDGNGHPPFVPTLGLRFSEAEGRGTQRASALSFGLQRVRSAYKDDTSTQLCYVNATDSIGKRRCKAEAIPEKCGRLNRPFSLRMLRLCDIKFLVNTHVQNILKLPQLTSLLKTEIIESIYANWKKIYRARGDGSLLQRIVIIINDKIFDSEVLHSLLFCTREKKFLKLTSGQLYRSCHDISKSNCEYCQNIACNKIGTKTE</sequence>
<dbReference type="AlphaFoldDB" id="A0A0M8ZST4"/>
<keyword evidence="2" id="KW-1185">Reference proteome</keyword>
<name>A0A0M8ZST4_9HYME</name>